<proteinExistence type="predicted"/>
<organism evidence="1">
    <name type="scientific">Ganoderma tsugae</name>
    <name type="common">Hemlock varnish shelf mushroom</name>
    <name type="synonym">Polyporus tsugae</name>
    <dbReference type="NCBI Taxonomy" id="2075311"/>
    <lineage>
        <taxon>Eukaryota</taxon>
        <taxon>Fungi</taxon>
        <taxon>Dikarya</taxon>
        <taxon>Basidiomycota</taxon>
        <taxon>Agaricomycotina</taxon>
        <taxon>Agaricomycetes</taxon>
        <taxon>Polyporales</taxon>
        <taxon>Polyporaceae</taxon>
        <taxon>Polyporus</taxon>
    </lineage>
</organism>
<gene>
    <name evidence="1" type="primary">orf147</name>
</gene>
<accession>A0A2S1WBC6</accession>
<dbReference type="RefSeq" id="YP_009493064.1">
    <property type="nucleotide sequence ID" value="NC_037936.1"/>
</dbReference>
<evidence type="ECO:0000313" key="1">
    <source>
        <dbReference type="EMBL" id="AWJ63859.1"/>
    </source>
</evidence>
<keyword evidence="1" id="KW-0496">Mitochondrion</keyword>
<dbReference type="AlphaFoldDB" id="A0A2S1WBC6"/>
<geneLocation type="mitochondrion" evidence="1"/>
<dbReference type="EMBL" id="MH252533">
    <property type="protein sequence ID" value="AWJ63859.1"/>
    <property type="molecule type" value="Genomic_DNA"/>
</dbReference>
<dbReference type="GeneID" id="36953209"/>
<sequence length="147" mass="17227">MGNSPFIDRDIFFRYKNTFYGNSIGYINYKYENDSIWDNVNYLKFLRISHFIQPDLLDRQIDAVVAKAKATSAFNTYLISDDYQPILHHINKIDKLYGYPILFNGIYDVSIYGNGLVYQPLARESKIGNMLELYYFIKNDASFSPLE</sequence>
<reference evidence="1" key="1">
    <citation type="journal article" date="2019" name="Int. J. Biol. Macromol.">
        <title>The complete mitochondrial genomes of five important medicinal Ganoderma species: Features, evolution, and phylogeny.</title>
        <authorList>
            <person name="Li Q."/>
            <person name="Xiang D."/>
            <person name="Wan Y."/>
            <person name="Wu Q."/>
            <person name="Wu X."/>
            <person name="Ma C."/>
            <person name="Song Y."/>
            <person name="Zhao G."/>
            <person name="Huang W."/>
        </authorList>
    </citation>
    <scope>NUCLEOTIDE SEQUENCE</scope>
</reference>
<name>A0A2S1WBC6_GANTS</name>
<protein>
    <submittedName>
        <fullName evidence="1">Uncharacterized protein</fullName>
    </submittedName>
</protein>